<reference evidence="1" key="1">
    <citation type="journal article" date="2016" name="Front. Microbiol.">
        <title>Genome Sequence of the Piezophilic, Mesophilic Sulfate-Reducing Bacterium Desulfovibrio indicus J2T.</title>
        <authorList>
            <person name="Cao J."/>
            <person name="Maignien L."/>
            <person name="Shao Z."/>
            <person name="Alain K."/>
            <person name="Jebbar M."/>
        </authorList>
    </citation>
    <scope>NUCLEOTIDE SEQUENCE</scope>
    <source>
        <strain evidence="1">DSM 16372</strain>
    </source>
</reference>
<reference evidence="1" key="2">
    <citation type="submission" date="2021-08" db="EMBL/GenBank/DDBJ databases">
        <authorList>
            <person name="Tani A."/>
            <person name="Ola A."/>
            <person name="Ogura Y."/>
            <person name="Katsura K."/>
            <person name="Hayashi T."/>
        </authorList>
    </citation>
    <scope>NUCLEOTIDE SEQUENCE</scope>
    <source>
        <strain evidence="1">DSM 16372</strain>
    </source>
</reference>
<comment type="caution">
    <text evidence="1">The sequence shown here is derived from an EMBL/GenBank/DDBJ whole genome shotgun (WGS) entry which is preliminary data.</text>
</comment>
<dbReference type="Proteomes" id="UP001055247">
    <property type="component" value="Unassembled WGS sequence"/>
</dbReference>
<dbReference type="AlphaFoldDB" id="A0AAV4ZMH2"/>
<protein>
    <submittedName>
        <fullName evidence="1">Uncharacterized protein</fullName>
    </submittedName>
</protein>
<accession>A0AAV4ZMH2</accession>
<sequence>MQPPEKQFHIQFTGDTIATNMEQALHMVMDQVVDGSAHAEVTDDFGGAWEPDLERIAAERRPLRHPLAAAGDQLTYDLVLNAARRLAGTLSPEQKDLLAALATAGTPERAQIVKDIAAAVLAQDAAPAAGQLDALVLANVRHAVGRGTHVVGSTVDLVIAHWPDLSDDTREAVLDEVSHALAAGGAGLETDEPEWNRLVAHATSPSPSP</sequence>
<keyword evidence="2" id="KW-1185">Reference proteome</keyword>
<evidence type="ECO:0000313" key="1">
    <source>
        <dbReference type="EMBL" id="GJD89382.1"/>
    </source>
</evidence>
<gene>
    <name evidence="1" type="ORF">BHAOGJBA_2909</name>
</gene>
<dbReference type="RefSeq" id="WP_238230206.1">
    <property type="nucleotide sequence ID" value="NZ_BPQO01000011.1"/>
</dbReference>
<organism evidence="1 2">
    <name type="scientific">Methylobacterium hispanicum</name>
    <dbReference type="NCBI Taxonomy" id="270350"/>
    <lineage>
        <taxon>Bacteria</taxon>
        <taxon>Pseudomonadati</taxon>
        <taxon>Pseudomonadota</taxon>
        <taxon>Alphaproteobacteria</taxon>
        <taxon>Hyphomicrobiales</taxon>
        <taxon>Methylobacteriaceae</taxon>
        <taxon>Methylobacterium</taxon>
    </lineage>
</organism>
<name>A0AAV4ZMH2_9HYPH</name>
<proteinExistence type="predicted"/>
<dbReference type="EMBL" id="BPQO01000011">
    <property type="protein sequence ID" value="GJD89382.1"/>
    <property type="molecule type" value="Genomic_DNA"/>
</dbReference>
<evidence type="ECO:0000313" key="2">
    <source>
        <dbReference type="Proteomes" id="UP001055247"/>
    </source>
</evidence>